<comment type="similarity">
    <text evidence="1">Belongs to the TRAFAC class TrmE-Era-EngA-EngB-Septin-like GTPase superfamily. AIG1/Toc34/Toc159-like paraseptin GTPase family. IAN subfamily.</text>
</comment>
<dbReference type="GO" id="GO:0016787">
    <property type="term" value="F:hydrolase activity"/>
    <property type="evidence" value="ECO:0007669"/>
    <property type="project" value="UniProtKB-KW"/>
</dbReference>
<sequence>MQLEFDIMEQISLSNKEKTLVLVGRTGNGKSSTGNSILNKKAFKSRTRMCELQKTVTKDGFIINVIDTPGLFDGSDSIEKEIIKCIDLAKDGIHAILVVFSVRTRFSEEEQIILSVLQTLFGQKIVDYMIIVFTGGDELEYNGETLDDYIGQGCPQPLKDVLLQCDNRKVLFDNKTKDVTKQLQQVQQLLNLMNMIISKNNGQPYTNKTFVKSQEGSKLKQESSNLLKRLEEERVERLKIEENGKLTQTMMNDEIQTLKYNLESTNRRPTSRRPRVPRQLQPEFDMIERKSLCNEEKTLVLVGRTGNGKSATANSILGRNVFKSNRYSSSMSRICEIQKNVTKDGSIINVINTPGLFDGSDYVEKEMIKCLDLAKDGIHAILVVFSVRTRFSEEEQATLRVLQTLFGHKIIDYMIIVFTGGDELEYNKVTLDDYLGEECPQTLKHILHQCDNRKVLFDNKTKDETKQLQQVQQLLNLVNMVILKNNGQPYTNKTFVKSQEGSKLNQQTINLSEKLEEERVERLKIEENFKLTQAMLNNEIQTLRSNLESANRRPSMPRLQPMLRQGYIEG</sequence>
<dbReference type="GO" id="GO:0005525">
    <property type="term" value="F:GTP binding"/>
    <property type="evidence" value="ECO:0007669"/>
    <property type="project" value="UniProtKB-KW"/>
</dbReference>
<keyword evidence="2" id="KW-0547">Nucleotide-binding</keyword>
<dbReference type="Proteomes" id="UP000501690">
    <property type="component" value="Linkage Group LG6"/>
</dbReference>
<evidence type="ECO:0000256" key="3">
    <source>
        <dbReference type="ARBA" id="ARBA00023134"/>
    </source>
</evidence>
<dbReference type="PANTHER" id="PTHR10903:SF187">
    <property type="entry name" value="P-LOOP NUCLEOSIDE TRIPHOSPHATE HYDROLASE SUPERFAMILY PROTEIN"/>
    <property type="match status" value="1"/>
</dbReference>
<dbReference type="InterPro" id="IPR006703">
    <property type="entry name" value="G_AIG1"/>
</dbReference>
<protein>
    <submittedName>
        <fullName evidence="5">P-loop containing nucleoside triphosphate hydrolase</fullName>
    </submittedName>
</protein>
<name>A0A4D6M479_VIGUN</name>
<keyword evidence="5" id="KW-0378">Hydrolase</keyword>
<dbReference type="Gene3D" id="3.40.50.300">
    <property type="entry name" value="P-loop containing nucleotide triphosphate hydrolases"/>
    <property type="match status" value="2"/>
</dbReference>
<proteinExistence type="inferred from homology"/>
<dbReference type="SUPFAM" id="SSF52540">
    <property type="entry name" value="P-loop containing nucleoside triphosphate hydrolases"/>
    <property type="match status" value="2"/>
</dbReference>
<reference evidence="5 6" key="1">
    <citation type="submission" date="2019-04" db="EMBL/GenBank/DDBJ databases">
        <title>An improved genome assembly and genetic linkage map for asparagus bean, Vigna unguiculata ssp. sesquipedialis.</title>
        <authorList>
            <person name="Xia Q."/>
            <person name="Zhang R."/>
            <person name="Dong Y."/>
        </authorList>
    </citation>
    <scope>NUCLEOTIDE SEQUENCE [LARGE SCALE GENOMIC DNA]</scope>
    <source>
        <tissue evidence="5">Leaf</tissue>
    </source>
</reference>
<dbReference type="FunFam" id="3.40.50.300:FF:000840">
    <property type="entry name" value="Immune-associated nucleotide-binding protein 9"/>
    <property type="match status" value="2"/>
</dbReference>
<keyword evidence="3" id="KW-0342">GTP-binding</keyword>
<evidence type="ECO:0000256" key="1">
    <source>
        <dbReference type="ARBA" id="ARBA00008535"/>
    </source>
</evidence>
<keyword evidence="6" id="KW-1185">Reference proteome</keyword>
<dbReference type="Pfam" id="PF04548">
    <property type="entry name" value="AIG1"/>
    <property type="match status" value="2"/>
</dbReference>
<gene>
    <name evidence="5" type="ORF">DEO72_LG6g2</name>
</gene>
<evidence type="ECO:0000313" key="5">
    <source>
        <dbReference type="EMBL" id="QCD95311.1"/>
    </source>
</evidence>
<evidence type="ECO:0000256" key="2">
    <source>
        <dbReference type="ARBA" id="ARBA00022741"/>
    </source>
</evidence>
<accession>A0A4D6M479</accession>
<dbReference type="InterPro" id="IPR045058">
    <property type="entry name" value="GIMA/IAN/Toc"/>
</dbReference>
<dbReference type="EMBL" id="CP039350">
    <property type="protein sequence ID" value="QCD95311.1"/>
    <property type="molecule type" value="Genomic_DNA"/>
</dbReference>
<feature type="domain" description="AIG1-type G" evidence="4">
    <location>
        <begin position="294"/>
        <end position="499"/>
    </location>
</feature>
<dbReference type="InterPro" id="IPR027417">
    <property type="entry name" value="P-loop_NTPase"/>
</dbReference>
<evidence type="ECO:0000313" key="6">
    <source>
        <dbReference type="Proteomes" id="UP000501690"/>
    </source>
</evidence>
<dbReference type="AlphaFoldDB" id="A0A4D6M479"/>
<dbReference type="PANTHER" id="PTHR10903">
    <property type="entry name" value="GTPASE, IMAP FAMILY MEMBER-RELATED"/>
    <property type="match status" value="1"/>
</dbReference>
<evidence type="ECO:0000259" key="4">
    <source>
        <dbReference type="PROSITE" id="PS51720"/>
    </source>
</evidence>
<dbReference type="PROSITE" id="PS51720">
    <property type="entry name" value="G_AIG1"/>
    <property type="match status" value="2"/>
</dbReference>
<organism evidence="5 6">
    <name type="scientific">Vigna unguiculata</name>
    <name type="common">Cowpea</name>
    <dbReference type="NCBI Taxonomy" id="3917"/>
    <lineage>
        <taxon>Eukaryota</taxon>
        <taxon>Viridiplantae</taxon>
        <taxon>Streptophyta</taxon>
        <taxon>Embryophyta</taxon>
        <taxon>Tracheophyta</taxon>
        <taxon>Spermatophyta</taxon>
        <taxon>Magnoliopsida</taxon>
        <taxon>eudicotyledons</taxon>
        <taxon>Gunneridae</taxon>
        <taxon>Pentapetalae</taxon>
        <taxon>rosids</taxon>
        <taxon>fabids</taxon>
        <taxon>Fabales</taxon>
        <taxon>Fabaceae</taxon>
        <taxon>Papilionoideae</taxon>
        <taxon>50 kb inversion clade</taxon>
        <taxon>NPAAA clade</taxon>
        <taxon>indigoferoid/millettioid clade</taxon>
        <taxon>Phaseoleae</taxon>
        <taxon>Vigna</taxon>
    </lineage>
</organism>
<feature type="domain" description="AIG1-type G" evidence="4">
    <location>
        <begin position="15"/>
        <end position="214"/>
    </location>
</feature>